<dbReference type="EMBL" id="CP043046">
    <property type="protein sequence ID" value="QEI04957.1"/>
    <property type="molecule type" value="Genomic_DNA"/>
</dbReference>
<dbReference type="Proteomes" id="UP000325161">
    <property type="component" value="Chromosome"/>
</dbReference>
<protein>
    <submittedName>
        <fullName evidence="2">SMI1/KNR4 family protein</fullName>
    </submittedName>
</protein>
<feature type="domain" description="Knr4/Smi1-like" evidence="1">
    <location>
        <begin position="8"/>
        <end position="117"/>
    </location>
</feature>
<dbReference type="SUPFAM" id="SSF160631">
    <property type="entry name" value="SMI1/KNR4-like"/>
    <property type="match status" value="1"/>
</dbReference>
<dbReference type="RefSeq" id="WP_148812778.1">
    <property type="nucleotide sequence ID" value="NZ_CP043046.1"/>
</dbReference>
<dbReference type="InterPro" id="IPR037883">
    <property type="entry name" value="Knr4/Smi1-like_sf"/>
</dbReference>
<proteinExistence type="predicted"/>
<evidence type="ECO:0000259" key="1">
    <source>
        <dbReference type="Pfam" id="PF09346"/>
    </source>
</evidence>
<dbReference type="Pfam" id="PF09346">
    <property type="entry name" value="SMI1_KNR4"/>
    <property type="match status" value="1"/>
</dbReference>
<reference evidence="2 3" key="1">
    <citation type="submission" date="2019-08" db="EMBL/GenBank/DDBJ databases">
        <title>Amphibian skin-associated Pigmentiphaga: genome sequence and occurrence across geography and hosts.</title>
        <authorList>
            <person name="Bletz M.C."/>
            <person name="Bunk B."/>
            <person name="Sproeer C."/>
            <person name="Biwer P."/>
            <person name="Reiter S."/>
            <person name="Rabemananjara F.C.E."/>
            <person name="Schulz S."/>
            <person name="Overmann J."/>
            <person name="Vences M."/>
        </authorList>
    </citation>
    <scope>NUCLEOTIDE SEQUENCE [LARGE SCALE GENOMIC DNA]</scope>
    <source>
        <strain evidence="2 3">Mada1488</strain>
    </source>
</reference>
<dbReference type="AlphaFoldDB" id="A0A5C0AX80"/>
<organism evidence="2 3">
    <name type="scientific">Pigmentiphaga aceris</name>
    <dbReference type="NCBI Taxonomy" id="1940612"/>
    <lineage>
        <taxon>Bacteria</taxon>
        <taxon>Pseudomonadati</taxon>
        <taxon>Pseudomonadota</taxon>
        <taxon>Betaproteobacteria</taxon>
        <taxon>Burkholderiales</taxon>
        <taxon>Alcaligenaceae</taxon>
        <taxon>Pigmentiphaga</taxon>
    </lineage>
</organism>
<evidence type="ECO:0000313" key="2">
    <source>
        <dbReference type="EMBL" id="QEI04957.1"/>
    </source>
</evidence>
<sequence>MTLLNTFTDIARQAGFTLPDTLAAWYGAGMTNSDDIRAMAPVYDFEWISPASAQQTMEEWLNPAAQHGNRFFPFAESGAGDAYCLVKLADGREGVAQVWHDSDTSSIEYASFADFVAATHLESYADLSHLSKADDALSVFVRASLVRSTPALPAAHTEAMLTPAQEEVSQRPFKSGPKARPQMVPALLAQEDAESRAAGFMMAAPVEFGVVPRWEIDA</sequence>
<dbReference type="InterPro" id="IPR018958">
    <property type="entry name" value="Knr4/Smi1-like_dom"/>
</dbReference>
<dbReference type="OrthoDB" id="980721at2"/>
<keyword evidence="3" id="KW-1185">Reference proteome</keyword>
<name>A0A5C0AX80_9BURK</name>
<gene>
    <name evidence="2" type="ORF">FXN63_03190</name>
</gene>
<dbReference type="KEGG" id="pacr:FXN63_03190"/>
<evidence type="ECO:0000313" key="3">
    <source>
        <dbReference type="Proteomes" id="UP000325161"/>
    </source>
</evidence>
<accession>A0A5C0AX80</accession>